<dbReference type="GO" id="GO:0016787">
    <property type="term" value="F:hydrolase activity"/>
    <property type="evidence" value="ECO:0007669"/>
    <property type="project" value="UniProtKB-KW"/>
</dbReference>
<dbReference type="InterPro" id="IPR016516">
    <property type="entry name" value="UCP07580"/>
</dbReference>
<dbReference type="RefSeq" id="WP_142818668.1">
    <property type="nucleotide sequence ID" value="NZ_CP035503.1"/>
</dbReference>
<dbReference type="Proteomes" id="UP000316798">
    <property type="component" value="Chromosome"/>
</dbReference>
<dbReference type="AlphaFoldDB" id="A0A515DAT5"/>
<gene>
    <name evidence="1" type="ORF">EUB48_09650</name>
</gene>
<evidence type="ECO:0000313" key="2">
    <source>
        <dbReference type="Proteomes" id="UP000316798"/>
    </source>
</evidence>
<keyword evidence="1" id="KW-0378">Hydrolase</keyword>
<dbReference type="OrthoDB" id="4760165at2"/>
<name>A0A515DAT5_9BURK</name>
<dbReference type="KEGG" id="rhf:EUB48_09650"/>
<sequence length="275" mass="31887">MTDLVVRRLLIDLQTPLPRHWCGGGTFRTAFFNALSMSFPVGEQFFIDSVRNGHKALSAEEQARRQREVQGFIGQEATHRRIHALFNAHLEKQGLVNAWAPRAESRVKLLEGLDPRHPLAITAANEHFTAILAEWLLRHPALFGDAQPRLKTLWLWHSAEESEHKSTAFELYQALGGTQEWRVKWMRRVTFFFLTDTLRQTLNNLRRDGTLWRWATWKDAASFLFGPTGLVRQTFKPWRAYFKPDFHPDQQQSDLSQRWLQANSAQYTVAGARPN</sequence>
<dbReference type="EMBL" id="CP035503">
    <property type="protein sequence ID" value="QDL37501.1"/>
    <property type="molecule type" value="Genomic_DNA"/>
</dbReference>
<protein>
    <submittedName>
        <fullName evidence="1">Metal-dependent hydrolase</fullName>
    </submittedName>
</protein>
<keyword evidence="2" id="KW-1185">Reference proteome</keyword>
<organism evidence="1 2">
    <name type="scientific">Rhodoferax sediminis</name>
    <dbReference type="NCBI Taxonomy" id="2509614"/>
    <lineage>
        <taxon>Bacteria</taxon>
        <taxon>Pseudomonadati</taxon>
        <taxon>Pseudomonadota</taxon>
        <taxon>Betaproteobacteria</taxon>
        <taxon>Burkholderiales</taxon>
        <taxon>Comamonadaceae</taxon>
        <taxon>Rhodoferax</taxon>
    </lineage>
</organism>
<dbReference type="Pfam" id="PF10118">
    <property type="entry name" value="Metal_hydrol"/>
    <property type="match status" value="1"/>
</dbReference>
<accession>A0A515DAT5</accession>
<dbReference type="PANTHER" id="PTHR39456:SF1">
    <property type="entry name" value="METAL-DEPENDENT HYDROLASE"/>
    <property type="match status" value="1"/>
</dbReference>
<dbReference type="PANTHER" id="PTHR39456">
    <property type="entry name" value="METAL-DEPENDENT HYDROLASE"/>
    <property type="match status" value="1"/>
</dbReference>
<proteinExistence type="predicted"/>
<dbReference type="PIRSF" id="PIRSF007580">
    <property type="entry name" value="UCP07580"/>
    <property type="match status" value="1"/>
</dbReference>
<reference evidence="1 2" key="1">
    <citation type="submission" date="2019-01" db="EMBL/GenBank/DDBJ databases">
        <title>Genomic insights into a novel species Rhodoferax sp.</title>
        <authorList>
            <person name="Jin L."/>
        </authorList>
    </citation>
    <scope>NUCLEOTIDE SEQUENCE [LARGE SCALE GENOMIC DNA]</scope>
    <source>
        <strain evidence="1 2">CHu59-6-5</strain>
    </source>
</reference>
<evidence type="ECO:0000313" key="1">
    <source>
        <dbReference type="EMBL" id="QDL37501.1"/>
    </source>
</evidence>